<dbReference type="PANTHER" id="PTHR45975:SF2">
    <property type="entry name" value="NUCLEOSOME-REMODELING FACTOR SUBUNIT BPTF"/>
    <property type="match status" value="1"/>
</dbReference>
<dbReference type="GO" id="GO:0016589">
    <property type="term" value="C:NURF complex"/>
    <property type="evidence" value="ECO:0007669"/>
    <property type="project" value="InterPro"/>
</dbReference>
<evidence type="ECO:0000313" key="2">
    <source>
        <dbReference type="EMBL" id="VDN29476.1"/>
    </source>
</evidence>
<feature type="region of interest" description="Disordered" evidence="1">
    <location>
        <begin position="1"/>
        <end position="25"/>
    </location>
</feature>
<evidence type="ECO:0008006" key="4">
    <source>
        <dbReference type="Google" id="ProtNLM"/>
    </source>
</evidence>
<evidence type="ECO:0000313" key="3">
    <source>
        <dbReference type="Proteomes" id="UP000271889"/>
    </source>
</evidence>
<dbReference type="AlphaFoldDB" id="A0A3P7QFD6"/>
<dbReference type="PANTHER" id="PTHR45975">
    <property type="entry name" value="NUCLEOSOME-REMODELING FACTOR SUBUNIT BPTF"/>
    <property type="match status" value="1"/>
</dbReference>
<feature type="region of interest" description="Disordered" evidence="1">
    <location>
        <begin position="125"/>
        <end position="198"/>
    </location>
</feature>
<dbReference type="EMBL" id="UYRV01115410">
    <property type="protein sequence ID" value="VDN29476.1"/>
    <property type="molecule type" value="Genomic_DNA"/>
</dbReference>
<dbReference type="Proteomes" id="UP000271889">
    <property type="component" value="Unassembled WGS sequence"/>
</dbReference>
<name>A0A3P7QFD6_CYLGO</name>
<dbReference type="InterPro" id="IPR011011">
    <property type="entry name" value="Znf_FYVE_PHD"/>
</dbReference>
<dbReference type="InterPro" id="IPR013083">
    <property type="entry name" value="Znf_RING/FYVE/PHD"/>
</dbReference>
<feature type="compositionally biased region" description="Basic residues" evidence="1">
    <location>
        <begin position="171"/>
        <end position="181"/>
    </location>
</feature>
<proteinExistence type="predicted"/>
<dbReference type="SUPFAM" id="SSF57903">
    <property type="entry name" value="FYVE/PHD zinc finger"/>
    <property type="match status" value="1"/>
</dbReference>
<reference evidence="2 3" key="1">
    <citation type="submission" date="2018-11" db="EMBL/GenBank/DDBJ databases">
        <authorList>
            <consortium name="Pathogen Informatics"/>
        </authorList>
    </citation>
    <scope>NUCLEOTIDE SEQUENCE [LARGE SCALE GENOMIC DNA]</scope>
</reference>
<gene>
    <name evidence="2" type="ORF">CGOC_LOCUS11268</name>
</gene>
<feature type="compositionally biased region" description="Polar residues" evidence="1">
    <location>
        <begin position="1"/>
        <end position="10"/>
    </location>
</feature>
<dbReference type="GO" id="GO:0000978">
    <property type="term" value="F:RNA polymerase II cis-regulatory region sequence-specific DNA binding"/>
    <property type="evidence" value="ECO:0007669"/>
    <property type="project" value="TreeGrafter"/>
</dbReference>
<organism evidence="2 3">
    <name type="scientific">Cylicostephanus goldi</name>
    <name type="common">Nematode worm</name>
    <dbReference type="NCBI Taxonomy" id="71465"/>
    <lineage>
        <taxon>Eukaryota</taxon>
        <taxon>Metazoa</taxon>
        <taxon>Ecdysozoa</taxon>
        <taxon>Nematoda</taxon>
        <taxon>Chromadorea</taxon>
        <taxon>Rhabditida</taxon>
        <taxon>Rhabditina</taxon>
        <taxon>Rhabditomorpha</taxon>
        <taxon>Strongyloidea</taxon>
        <taxon>Strongylidae</taxon>
        <taxon>Cylicostephanus</taxon>
    </lineage>
</organism>
<dbReference type="Gene3D" id="3.30.40.10">
    <property type="entry name" value="Zinc/RING finger domain, C3HC4 (zinc finger)"/>
    <property type="match status" value="1"/>
</dbReference>
<dbReference type="InterPro" id="IPR038028">
    <property type="entry name" value="BPTF"/>
</dbReference>
<dbReference type="OrthoDB" id="784962at2759"/>
<feature type="non-terminal residue" evidence="2">
    <location>
        <position position="247"/>
    </location>
</feature>
<protein>
    <recommendedName>
        <fullName evidence="4">Zinc finger PHD-type domain-containing protein</fullName>
    </recommendedName>
</protein>
<feature type="compositionally biased region" description="Basic and acidic residues" evidence="1">
    <location>
        <begin position="182"/>
        <end position="194"/>
    </location>
</feature>
<keyword evidence="3" id="KW-1185">Reference proteome</keyword>
<evidence type="ECO:0000256" key="1">
    <source>
        <dbReference type="SAM" id="MobiDB-lite"/>
    </source>
</evidence>
<dbReference type="GO" id="GO:0006357">
    <property type="term" value="P:regulation of transcription by RNA polymerase II"/>
    <property type="evidence" value="ECO:0007669"/>
    <property type="project" value="InterPro"/>
</dbReference>
<sequence>MRSVFQSPRPVSTRDSIHRSASSSSTLTEVITDELFPKFSTVDEDWQDFGYLLDDEKDPPIQIDASRGHSATKTAEINRPRPVAINPAEISLGGDVVDNWIKEEKPTYIKEEAKDEVLNEVKKEVQEETLESNTVADWEPSRRGPALPSPPKHKRRHELEDTSSSGSEVRRRGRPPKRYHKEHMSTRSTEDYSFDKSPPQGLDPNLLHCICRTTYNPRRFYLPCEMCFRWFHGRCVGVKEDTYKEMD</sequence>
<accession>A0A3P7QFD6</accession>
<feature type="region of interest" description="Disordered" evidence="1">
    <location>
        <begin position="56"/>
        <end position="80"/>
    </location>
</feature>